<dbReference type="InterPro" id="IPR011042">
    <property type="entry name" value="6-blade_b-propeller_TolB-like"/>
</dbReference>
<proteinExistence type="inferred from homology"/>
<comment type="similarity">
    <text evidence="1">Belongs to the SMP-30/CGR1 family.</text>
</comment>
<dbReference type="Proteomes" id="UP000258016">
    <property type="component" value="Chromosome"/>
</dbReference>
<dbReference type="PANTHER" id="PTHR10907">
    <property type="entry name" value="REGUCALCIN"/>
    <property type="match status" value="1"/>
</dbReference>
<dbReference type="Gene3D" id="2.120.10.30">
    <property type="entry name" value="TolB, C-terminal domain"/>
    <property type="match status" value="1"/>
</dbReference>
<dbReference type="PRINTS" id="PR01790">
    <property type="entry name" value="SMP30FAMILY"/>
</dbReference>
<protein>
    <submittedName>
        <fullName evidence="3">Gluconolaconase</fullName>
    </submittedName>
</protein>
<accession>A0ABN5B750</accession>
<organism evidence="3 4">
    <name type="scientific">Blastomonas fulva</name>
    <dbReference type="NCBI Taxonomy" id="1550728"/>
    <lineage>
        <taxon>Bacteria</taxon>
        <taxon>Pseudomonadati</taxon>
        <taxon>Pseudomonadota</taxon>
        <taxon>Alphaproteobacteria</taxon>
        <taxon>Sphingomonadales</taxon>
        <taxon>Sphingomonadaceae</taxon>
        <taxon>Blastomonas</taxon>
    </lineage>
</organism>
<dbReference type="EMBL" id="CP020083">
    <property type="protein sequence ID" value="ASR52792.1"/>
    <property type="molecule type" value="Genomic_DNA"/>
</dbReference>
<evidence type="ECO:0000259" key="2">
    <source>
        <dbReference type="Pfam" id="PF08450"/>
    </source>
</evidence>
<dbReference type="InterPro" id="IPR005511">
    <property type="entry name" value="SMP-30"/>
</dbReference>
<evidence type="ECO:0000313" key="4">
    <source>
        <dbReference type="Proteomes" id="UP000258016"/>
    </source>
</evidence>
<dbReference type="PANTHER" id="PTHR10907:SF47">
    <property type="entry name" value="REGUCALCIN"/>
    <property type="match status" value="1"/>
</dbReference>
<name>A0ABN5B750_9SPHN</name>
<feature type="domain" description="SMP-30/Gluconolactonase/LRE-like region" evidence="2">
    <location>
        <begin position="19"/>
        <end position="258"/>
    </location>
</feature>
<dbReference type="RefSeq" id="WP_054136381.1">
    <property type="nucleotide sequence ID" value="NZ_JBHYGO010000001.1"/>
</dbReference>
<reference evidence="3 4" key="1">
    <citation type="submission" date="2017-03" db="EMBL/GenBank/DDBJ databases">
        <title>Complete genome sequence of Blastomonas fulva degrading microcsystin LR.</title>
        <authorList>
            <person name="Lee H.-g."/>
            <person name="Jin L."/>
            <person name="oh H.-M."/>
        </authorList>
    </citation>
    <scope>NUCLEOTIDE SEQUENCE [LARGE SCALE GENOMIC DNA]</scope>
    <source>
        <strain evidence="3 4">T2</strain>
    </source>
</reference>
<keyword evidence="4" id="KW-1185">Reference proteome</keyword>
<gene>
    <name evidence="3" type="ORF">B5J99_16095</name>
</gene>
<sequence>MQAGADMTVQSVLPVGAMLGEGPVWTGDALWFVDIKGRAVHRFDPGDGSSQAWSAPDQVGWVLPAEAGDMIAGVKTGLHRFDPVTGSFALLHDPEPDYPGNRLNDAATDRTGRLWFGSMDDGEAAMTGRLYRCDGGACRDTRLPPVAITNGPAISADGRTLYHTDTLGKTIWRVAIADDGALGAPERHIVVGKAEGYPDGSVIDAEGCLWVAFYGGWGVRRYDPSGRMMRFVRFPVANVTKIAFGGANLTTAYATSARKGLDNAALEAQPLAGHLFTFDPGVAGLPVTPAKI</sequence>
<dbReference type="Pfam" id="PF08450">
    <property type="entry name" value="SGL"/>
    <property type="match status" value="1"/>
</dbReference>
<dbReference type="InterPro" id="IPR013658">
    <property type="entry name" value="SGL"/>
</dbReference>
<dbReference type="SUPFAM" id="SSF63829">
    <property type="entry name" value="Calcium-dependent phosphotriesterase"/>
    <property type="match status" value="1"/>
</dbReference>
<evidence type="ECO:0000313" key="3">
    <source>
        <dbReference type="EMBL" id="ASR52792.1"/>
    </source>
</evidence>
<evidence type="ECO:0000256" key="1">
    <source>
        <dbReference type="ARBA" id="ARBA00008853"/>
    </source>
</evidence>